<dbReference type="Gene3D" id="1.10.287.1490">
    <property type="match status" value="1"/>
</dbReference>
<dbReference type="Pfam" id="PF13516">
    <property type="entry name" value="LRR_6"/>
    <property type="match status" value="3"/>
</dbReference>
<evidence type="ECO:0000313" key="4">
    <source>
        <dbReference type="Proteomes" id="UP001054857"/>
    </source>
</evidence>
<proteinExistence type="predicted"/>
<dbReference type="PANTHER" id="PTHR45615">
    <property type="entry name" value="MYOSIN HEAVY CHAIN, NON-MUSCLE"/>
    <property type="match status" value="1"/>
</dbReference>
<dbReference type="SMART" id="SM00368">
    <property type="entry name" value="LRR_RI"/>
    <property type="match status" value="5"/>
</dbReference>
<dbReference type="Gene3D" id="3.80.10.10">
    <property type="entry name" value="Ribonuclease Inhibitor"/>
    <property type="match status" value="1"/>
</dbReference>
<evidence type="ECO:0000256" key="2">
    <source>
        <dbReference type="SAM" id="Coils"/>
    </source>
</evidence>
<dbReference type="GO" id="GO:0005930">
    <property type="term" value="C:axoneme"/>
    <property type="evidence" value="ECO:0007669"/>
    <property type="project" value="UniProtKB-SubCell"/>
</dbReference>
<feature type="coiled-coil region" evidence="2">
    <location>
        <begin position="17"/>
        <end position="44"/>
    </location>
</feature>
<comment type="caution">
    <text evidence="3">The sequence shown here is derived from an EMBL/GenBank/DDBJ whole genome shotgun (WGS) entry which is preliminary data.</text>
</comment>
<name>A0AAD3DT94_9CHLO</name>
<evidence type="ECO:0000313" key="3">
    <source>
        <dbReference type="EMBL" id="GFR47606.1"/>
    </source>
</evidence>
<dbReference type="Proteomes" id="UP001054857">
    <property type="component" value="Unassembled WGS sequence"/>
</dbReference>
<dbReference type="InterPro" id="IPR001611">
    <property type="entry name" value="Leu-rich_rpt"/>
</dbReference>
<sequence length="1118" mass="119285">MGMCFRPKDVPSKKVVLVELERAKVVLEKENATLRAKLKDVQEYSARACKERDGLNRQRFDLEAQLQQRTTYVGHLLTQVSSLRGNLTTKLHELLDHQAYAATGQQVHNKLQAEASSAVNLHVVQPECLEGAPHSTDPASECCEPPASTAAASKAISFTAQAELASQEDSSVAVDEEGRKLTAQEQLDRHLTFLAEAHERAVEHVSRLQAQLRQAEEDKAALRVEVAGVRRRLEQAEANANDQQQTLQKRCAALEQENEQLTGMNQEMQQQLEAALDELSASKKQWTADSGQLAKQAEELEAANGRLVEMEAEARSLQARLAASEAQAQEATAKATTLQEQVAARTSALEAARSALGARDAELETARSELQQLQSLACNHKELYETVAAELAKQTAELEGTNSRLEEMAAEARSLQAQLAEVDAQAQEATARATMLQEQVADRTSALEAASLALGARDAELETARSELQQLQSLASHHKQLYDTMAAELRDVQESRRTTKEALEAATEQLEVARRDLAVCQQQLTASAQELSDTQTLLQESRASHSATRERLNKALEELQGNETRLAEANKQYLTTKQSVISTAKQLASMAKDHSAALDKLHALEAEAAGVREQLAVMREAEATSRAQAEASGAAAREARKAADQAEAEARRLRVAYDEAAADLRRKIMLLTAIARMANKGQSVHAASGGRLRDGQDADHVDSYGAVTSEQQLRLKVCESPLPLLGALTAGIMDSSRLRHLSLDMDTSREVTWEKAGLRICCLAAAIGLNNSLQTLQLCGWTWGELGNGTALPFLALGGGGGLASGMLRSVQLATNLFDVEAAAMLRDLLAAGLVELAAGGDELEEAATPRKDETSGAQGMLLLYSGNERLDGWYHDMLLLSRLEPTAQPAPSGSASLDASGAISAPPAETSTAVECDLSSEALESHHVVLIMTVLLTCPQLRRLRLDGNKLGDGGAALLALGLSGNTGLRELYLSRNGIRAAGARSLARCLEGANATLLRLDMSGQRLEGLGVAGAEAMAQALRVNRTLEDLNLANCGITGAAAACFAGAIRAAGATRPRSCSSATSLSGDASNRPLTAGGSGSLRRLVLSGNNIEAATAKALVAAAAERPGLVLCL</sequence>
<evidence type="ECO:0000256" key="1">
    <source>
        <dbReference type="ARBA" id="ARBA00004430"/>
    </source>
</evidence>
<protein>
    <submittedName>
        <fullName evidence="3">Uncharacterized protein</fullName>
    </submittedName>
</protein>
<dbReference type="SUPFAM" id="SSF52047">
    <property type="entry name" value="RNI-like"/>
    <property type="match status" value="1"/>
</dbReference>
<dbReference type="EMBL" id="BMAR01000019">
    <property type="protein sequence ID" value="GFR47606.1"/>
    <property type="molecule type" value="Genomic_DNA"/>
</dbReference>
<dbReference type="AlphaFoldDB" id="A0AAD3DT94"/>
<feature type="coiled-coil region" evidence="2">
    <location>
        <begin position="388"/>
        <end position="572"/>
    </location>
</feature>
<organism evidence="3 4">
    <name type="scientific">Astrephomene gubernaculifera</name>
    <dbReference type="NCBI Taxonomy" id="47775"/>
    <lineage>
        <taxon>Eukaryota</taxon>
        <taxon>Viridiplantae</taxon>
        <taxon>Chlorophyta</taxon>
        <taxon>core chlorophytes</taxon>
        <taxon>Chlorophyceae</taxon>
        <taxon>CS clade</taxon>
        <taxon>Chlamydomonadales</taxon>
        <taxon>Astrephomenaceae</taxon>
        <taxon>Astrephomene</taxon>
    </lineage>
</organism>
<keyword evidence="4" id="KW-1185">Reference proteome</keyword>
<comment type="subcellular location">
    <subcellularLocation>
        <location evidence="1">Cytoplasm</location>
        <location evidence="1">Cytoskeleton</location>
        <location evidence="1">Cilium axoneme</location>
    </subcellularLocation>
</comment>
<dbReference type="PANTHER" id="PTHR45615:SF66">
    <property type="entry name" value="CARD DOMAIN-CONTAINING PROTEIN"/>
    <property type="match status" value="1"/>
</dbReference>
<gene>
    <name evidence="3" type="ORF">Agub_g9342</name>
</gene>
<keyword evidence="2" id="KW-0175">Coiled coil</keyword>
<accession>A0AAD3DT94</accession>
<feature type="coiled-coil region" evidence="2">
    <location>
        <begin position="601"/>
        <end position="663"/>
    </location>
</feature>
<reference evidence="3 4" key="1">
    <citation type="journal article" date="2021" name="Sci. Rep.">
        <title>Genome sequencing of the multicellular alga Astrephomene provides insights into convergent evolution of germ-soma differentiation.</title>
        <authorList>
            <person name="Yamashita S."/>
            <person name="Yamamoto K."/>
            <person name="Matsuzaki R."/>
            <person name="Suzuki S."/>
            <person name="Yamaguchi H."/>
            <person name="Hirooka S."/>
            <person name="Minakuchi Y."/>
            <person name="Miyagishima S."/>
            <person name="Kawachi M."/>
            <person name="Toyoda A."/>
            <person name="Nozaki H."/>
        </authorList>
    </citation>
    <scope>NUCLEOTIDE SEQUENCE [LARGE SCALE GENOMIC DNA]</scope>
    <source>
        <strain evidence="3 4">NIES-4017</strain>
    </source>
</reference>
<feature type="coiled-coil region" evidence="2">
    <location>
        <begin position="198"/>
        <end position="341"/>
    </location>
</feature>
<dbReference type="InterPro" id="IPR032675">
    <property type="entry name" value="LRR_dom_sf"/>
</dbReference>